<dbReference type="RefSeq" id="WP_169346511.1">
    <property type="nucleotide sequence ID" value="NZ_JABBJJ010000092.1"/>
</dbReference>
<keyword evidence="2" id="KW-1185">Reference proteome</keyword>
<gene>
    <name evidence="1" type="ORF">HG543_20535</name>
</gene>
<dbReference type="AlphaFoldDB" id="A0A848LDX0"/>
<dbReference type="EMBL" id="JABBJJ010000092">
    <property type="protein sequence ID" value="NMO17229.1"/>
    <property type="molecule type" value="Genomic_DNA"/>
</dbReference>
<dbReference type="Proteomes" id="UP000518300">
    <property type="component" value="Unassembled WGS sequence"/>
</dbReference>
<evidence type="ECO:0000313" key="1">
    <source>
        <dbReference type="EMBL" id="NMO17229.1"/>
    </source>
</evidence>
<name>A0A848LDX0_9BACT</name>
<organism evidence="1 2">
    <name type="scientific">Pyxidicoccus fallax</name>
    <dbReference type="NCBI Taxonomy" id="394095"/>
    <lineage>
        <taxon>Bacteria</taxon>
        <taxon>Pseudomonadati</taxon>
        <taxon>Myxococcota</taxon>
        <taxon>Myxococcia</taxon>
        <taxon>Myxococcales</taxon>
        <taxon>Cystobacterineae</taxon>
        <taxon>Myxococcaceae</taxon>
        <taxon>Pyxidicoccus</taxon>
    </lineage>
</organism>
<reference evidence="1 2" key="1">
    <citation type="submission" date="2020-04" db="EMBL/GenBank/DDBJ databases">
        <title>Draft genome of Pyxidicoccus fallax type strain.</title>
        <authorList>
            <person name="Whitworth D.E."/>
        </authorList>
    </citation>
    <scope>NUCLEOTIDE SEQUENCE [LARGE SCALE GENOMIC DNA]</scope>
    <source>
        <strain evidence="1 2">DSM 14698</strain>
    </source>
</reference>
<evidence type="ECO:0000313" key="2">
    <source>
        <dbReference type="Proteomes" id="UP000518300"/>
    </source>
</evidence>
<protein>
    <submittedName>
        <fullName evidence="1">Uncharacterized protein</fullName>
    </submittedName>
</protein>
<sequence length="66" mass="7756">MVLELSQQQINLLHGCLAESIEELHDEVLHTDGREMRGELREKLHQLQALRRQVEAMLQREQQPSL</sequence>
<accession>A0A848LDX0</accession>
<proteinExistence type="predicted"/>
<comment type="caution">
    <text evidence="1">The sequence shown here is derived from an EMBL/GenBank/DDBJ whole genome shotgun (WGS) entry which is preliminary data.</text>
</comment>